<dbReference type="FunFam" id="4.10.1000.10:FF:000001">
    <property type="entry name" value="zinc finger CCCH domain-containing protein 15-like"/>
    <property type="match status" value="1"/>
</dbReference>
<dbReference type="FunFam" id="4.10.1000.10:FF:000018">
    <property type="entry name" value="Zinc finger protein"/>
    <property type="match status" value="1"/>
</dbReference>
<dbReference type="PANTHER" id="PTHR12547:SF144">
    <property type="entry name" value="C3H1-TYPE DOMAIN-CONTAINING PROTEIN"/>
    <property type="match status" value="1"/>
</dbReference>
<keyword evidence="3 5" id="KW-0863">Zinc-finger</keyword>
<dbReference type="Pfam" id="PF00642">
    <property type="entry name" value="zf-CCCH"/>
    <property type="match status" value="2"/>
</dbReference>
<comment type="caution">
    <text evidence="7">The sequence shown here is derived from an EMBL/GenBank/DDBJ whole genome shotgun (WGS) entry which is preliminary data.</text>
</comment>
<evidence type="ECO:0000256" key="5">
    <source>
        <dbReference type="PROSITE-ProRule" id="PRU00723"/>
    </source>
</evidence>
<dbReference type="GO" id="GO:0008270">
    <property type="term" value="F:zinc ion binding"/>
    <property type="evidence" value="ECO:0007669"/>
    <property type="project" value="UniProtKB-KW"/>
</dbReference>
<dbReference type="PANTHER" id="PTHR12547">
    <property type="entry name" value="CCCH ZINC FINGER/TIS11-RELATED"/>
    <property type="match status" value="1"/>
</dbReference>
<evidence type="ECO:0000259" key="6">
    <source>
        <dbReference type="PROSITE" id="PS50103"/>
    </source>
</evidence>
<dbReference type="EMBL" id="CANHGI010000002">
    <property type="protein sequence ID" value="CAI5441485.1"/>
    <property type="molecule type" value="Genomic_DNA"/>
</dbReference>
<dbReference type="InterPro" id="IPR036855">
    <property type="entry name" value="Znf_CCCH_sf"/>
</dbReference>
<reference evidence="7" key="1">
    <citation type="submission" date="2022-11" db="EMBL/GenBank/DDBJ databases">
        <authorList>
            <person name="Kikuchi T."/>
        </authorList>
    </citation>
    <scope>NUCLEOTIDE SEQUENCE</scope>
    <source>
        <strain evidence="7">PS1010</strain>
    </source>
</reference>
<dbReference type="AlphaFoldDB" id="A0A9P1IAG5"/>
<keyword evidence="4 5" id="KW-0862">Zinc</keyword>
<keyword evidence="1 5" id="KW-0479">Metal-binding</keyword>
<keyword evidence="8" id="KW-1185">Reference proteome</keyword>
<dbReference type="OrthoDB" id="410307at2759"/>
<gene>
    <name evidence="7" type="ORF">CAMP_LOCUS4122</name>
</gene>
<evidence type="ECO:0000256" key="3">
    <source>
        <dbReference type="ARBA" id="ARBA00022771"/>
    </source>
</evidence>
<dbReference type="GO" id="GO:0080090">
    <property type="term" value="P:regulation of primary metabolic process"/>
    <property type="evidence" value="ECO:0007669"/>
    <property type="project" value="UniProtKB-ARBA"/>
</dbReference>
<dbReference type="GO" id="GO:0003730">
    <property type="term" value="F:mRNA 3'-UTR binding"/>
    <property type="evidence" value="ECO:0007669"/>
    <property type="project" value="TreeGrafter"/>
</dbReference>
<dbReference type="Proteomes" id="UP001152747">
    <property type="component" value="Unassembled WGS sequence"/>
</dbReference>
<dbReference type="SUPFAM" id="SSF90229">
    <property type="entry name" value="CCCH zinc finger"/>
    <property type="match status" value="2"/>
</dbReference>
<name>A0A9P1IAG5_9PELO</name>
<evidence type="ECO:0000313" key="7">
    <source>
        <dbReference type="EMBL" id="CAI5441485.1"/>
    </source>
</evidence>
<evidence type="ECO:0000256" key="4">
    <source>
        <dbReference type="ARBA" id="ARBA00022833"/>
    </source>
</evidence>
<keyword evidence="2" id="KW-0677">Repeat</keyword>
<dbReference type="InterPro" id="IPR000571">
    <property type="entry name" value="Znf_CCCH"/>
</dbReference>
<feature type="zinc finger region" description="C3H1-type" evidence="5">
    <location>
        <begin position="136"/>
        <end position="164"/>
    </location>
</feature>
<dbReference type="GO" id="GO:0030154">
    <property type="term" value="P:cell differentiation"/>
    <property type="evidence" value="ECO:0007669"/>
    <property type="project" value="UniProtKB-ARBA"/>
</dbReference>
<sequence>MAANRTIADMAFVKEEDKSYFEESSLFPNMNQTLPNFDFDRLEKDFSKLLMGDQNVRLAMQGFSRNALLEQDPRTLADDTRENLMREKRRIDSFKTALCEQHRRTGKCPYGDNCRFAHAVEELRLQNAFRGRNHPKYKTVLCDKFTINGVCRYGNRCQFIHRLANDEVVNQLRGVTDVELPPPKPRVPLVDMNQSLPVNQNDIARAFGRSVDFGQPSVQRLARFSDREYRKATFMN</sequence>
<dbReference type="GO" id="GO:0043186">
    <property type="term" value="C:P granule"/>
    <property type="evidence" value="ECO:0007669"/>
    <property type="project" value="UniProtKB-ARBA"/>
</dbReference>
<evidence type="ECO:0000313" key="8">
    <source>
        <dbReference type="Proteomes" id="UP001152747"/>
    </source>
</evidence>
<feature type="zinc finger region" description="C3H1-type" evidence="5">
    <location>
        <begin position="93"/>
        <end position="121"/>
    </location>
</feature>
<organism evidence="7 8">
    <name type="scientific">Caenorhabditis angaria</name>
    <dbReference type="NCBI Taxonomy" id="860376"/>
    <lineage>
        <taxon>Eukaryota</taxon>
        <taxon>Metazoa</taxon>
        <taxon>Ecdysozoa</taxon>
        <taxon>Nematoda</taxon>
        <taxon>Chromadorea</taxon>
        <taxon>Rhabditida</taxon>
        <taxon>Rhabditina</taxon>
        <taxon>Rhabditomorpha</taxon>
        <taxon>Rhabditoidea</taxon>
        <taxon>Rhabditidae</taxon>
        <taxon>Peloderinae</taxon>
        <taxon>Caenorhabditis</taxon>
    </lineage>
</organism>
<accession>A0A9P1IAG5</accession>
<protein>
    <recommendedName>
        <fullName evidence="6">C3H1-type domain-containing protein</fullName>
    </recommendedName>
</protein>
<dbReference type="GO" id="GO:0005829">
    <property type="term" value="C:cytosol"/>
    <property type="evidence" value="ECO:0007669"/>
    <property type="project" value="TreeGrafter"/>
</dbReference>
<evidence type="ECO:0000256" key="2">
    <source>
        <dbReference type="ARBA" id="ARBA00022737"/>
    </source>
</evidence>
<dbReference type="InterPro" id="IPR045877">
    <property type="entry name" value="ZFP36-like"/>
</dbReference>
<feature type="domain" description="C3H1-type" evidence="6">
    <location>
        <begin position="136"/>
        <end position="164"/>
    </location>
</feature>
<dbReference type="GO" id="GO:0010468">
    <property type="term" value="P:regulation of gene expression"/>
    <property type="evidence" value="ECO:0007669"/>
    <property type="project" value="UniProtKB-ARBA"/>
</dbReference>
<dbReference type="PROSITE" id="PS50103">
    <property type="entry name" value="ZF_C3H1"/>
    <property type="match status" value="2"/>
</dbReference>
<feature type="domain" description="C3H1-type" evidence="6">
    <location>
        <begin position="93"/>
        <end position="121"/>
    </location>
</feature>
<evidence type="ECO:0000256" key="1">
    <source>
        <dbReference type="ARBA" id="ARBA00022723"/>
    </source>
</evidence>
<dbReference type="Gene3D" id="4.10.1000.10">
    <property type="entry name" value="Zinc finger, CCCH-type"/>
    <property type="match status" value="2"/>
</dbReference>
<dbReference type="SMART" id="SM00356">
    <property type="entry name" value="ZnF_C3H1"/>
    <property type="match status" value="2"/>
</dbReference>
<proteinExistence type="predicted"/>